<feature type="compositionally biased region" description="Basic and acidic residues" evidence="2">
    <location>
        <begin position="854"/>
        <end position="865"/>
    </location>
</feature>
<keyword evidence="3" id="KW-1133">Transmembrane helix</keyword>
<dbReference type="Pfam" id="PF10145">
    <property type="entry name" value="PhageMin_Tail"/>
    <property type="match status" value="1"/>
</dbReference>
<feature type="region of interest" description="Disordered" evidence="2">
    <location>
        <begin position="831"/>
        <end position="865"/>
    </location>
</feature>
<organism evidence="5 6">
    <name type="scientific">Actinomadura harenae</name>
    <dbReference type="NCBI Taxonomy" id="2483351"/>
    <lineage>
        <taxon>Bacteria</taxon>
        <taxon>Bacillati</taxon>
        <taxon>Actinomycetota</taxon>
        <taxon>Actinomycetes</taxon>
        <taxon>Streptosporangiales</taxon>
        <taxon>Thermomonosporaceae</taxon>
        <taxon>Actinomadura</taxon>
    </lineage>
</organism>
<evidence type="ECO:0000259" key="4">
    <source>
        <dbReference type="Pfam" id="PF10145"/>
    </source>
</evidence>
<comment type="caution">
    <text evidence="5">The sequence shown here is derived from an EMBL/GenBank/DDBJ whole genome shotgun (WGS) entry which is preliminary data.</text>
</comment>
<evidence type="ECO:0000313" key="6">
    <source>
        <dbReference type="Proteomes" id="UP000282674"/>
    </source>
</evidence>
<evidence type="ECO:0000313" key="5">
    <source>
        <dbReference type="EMBL" id="RMI47610.1"/>
    </source>
</evidence>
<dbReference type="EMBL" id="RFFG01000002">
    <property type="protein sequence ID" value="RMI47610.1"/>
    <property type="molecule type" value="Genomic_DNA"/>
</dbReference>
<reference evidence="5 6" key="1">
    <citation type="submission" date="2018-10" db="EMBL/GenBank/DDBJ databases">
        <title>Isolation from soil.</title>
        <authorList>
            <person name="Hu J."/>
        </authorList>
    </citation>
    <scope>NUCLEOTIDE SEQUENCE [LARGE SCALE GENOMIC DNA]</scope>
    <source>
        <strain evidence="5 6">NEAU-Ht49</strain>
    </source>
</reference>
<evidence type="ECO:0000256" key="3">
    <source>
        <dbReference type="SAM" id="Phobius"/>
    </source>
</evidence>
<feature type="transmembrane region" description="Helical" evidence="3">
    <location>
        <begin position="545"/>
        <end position="564"/>
    </location>
</feature>
<keyword evidence="3" id="KW-0472">Membrane</keyword>
<feature type="transmembrane region" description="Helical" evidence="3">
    <location>
        <begin position="686"/>
        <end position="706"/>
    </location>
</feature>
<dbReference type="PANTHER" id="PTHR37813:SF1">
    <property type="entry name" value="FELS-2 PROPHAGE PROTEIN"/>
    <property type="match status" value="1"/>
</dbReference>
<feature type="transmembrane region" description="Helical" evidence="3">
    <location>
        <begin position="512"/>
        <end position="533"/>
    </location>
</feature>
<dbReference type="RefSeq" id="WP_122192460.1">
    <property type="nucleotide sequence ID" value="NZ_JBHSKC010000016.1"/>
</dbReference>
<gene>
    <name evidence="5" type="ORF">EBO15_01530</name>
</gene>
<dbReference type="InterPro" id="IPR010090">
    <property type="entry name" value="Phage_tape_meas"/>
</dbReference>
<accession>A0A3M2MF09</accession>
<evidence type="ECO:0000256" key="2">
    <source>
        <dbReference type="SAM" id="MobiDB-lite"/>
    </source>
</evidence>
<dbReference type="OrthoDB" id="3479073at2"/>
<evidence type="ECO:0000256" key="1">
    <source>
        <dbReference type="ARBA" id="ARBA00022612"/>
    </source>
</evidence>
<name>A0A3M2MF09_9ACTN</name>
<feature type="domain" description="Phage tail tape measure protein" evidence="4">
    <location>
        <begin position="197"/>
        <end position="420"/>
    </location>
</feature>
<feature type="transmembrane region" description="Helical" evidence="3">
    <location>
        <begin position="642"/>
        <end position="666"/>
    </location>
</feature>
<proteinExistence type="predicted"/>
<keyword evidence="6" id="KW-1185">Reference proteome</keyword>
<keyword evidence="1" id="KW-1188">Viral release from host cell</keyword>
<protein>
    <submittedName>
        <fullName evidence="5">Phage tail tape measure protein</fullName>
    </submittedName>
</protein>
<dbReference type="NCBIfam" id="TIGR01760">
    <property type="entry name" value="tape_meas_TP901"/>
    <property type="match status" value="1"/>
</dbReference>
<dbReference type="PANTHER" id="PTHR37813">
    <property type="entry name" value="FELS-2 PROPHAGE PROTEIN"/>
    <property type="match status" value="1"/>
</dbReference>
<keyword evidence="3" id="KW-0812">Transmembrane</keyword>
<dbReference type="Proteomes" id="UP000282674">
    <property type="component" value="Unassembled WGS sequence"/>
</dbReference>
<sequence length="1026" mass="108228">MAGELPPVVARFLADTTAFVAGIERAIASDESLAEATAAAEAAIRAMQDGLATAAAAATEAAAAQERLAGAQKGAGDAAGIDAEMQQALAEAERVSTEAAMASVDASIALAKADRTAGEAATVMAGATEKATVATRASGGAAGTAVVAHNRFNKALLGVGAAAGYGVVQAAKFQSEVQRLYTAAGLTGAKFEDVSRALLKIGDQTGIAGTQIAEAMYHPVSAGLNLAQSLQTVANAAKLAKIHGADLEDTTYALSSVMKAYNVDARNVSGTSALLNSIVGQGDMRFQDFNQSIKNWTPTGAAMGITIQSMGAALAYLTDRGNSAEVASTRLTMGLSMVTSGSKAANVYLRDLGLTTGSLNLRNKSLQQTMEHAGLTTNRVAADLKKPDGIFVALHDMQDAFHRSGLSAEQANQVMSKIFGGGRSDKAIVALMQNLNGVRDKYDEIGKAAGHYGTAWAKTQQTTTQQWHTAVAQVKNLAVEFGSTLLPAVTSALGGINKLFGGLLGSRTALDILKAVVPAILAVVAAIKIWTIVQAVLNAVMDANPISLVIVAIGALVAAIIYAWQHFAWFRDGVKAVGHAIKQAWDVLWHGCEAVMKWFVNGPLKSLQADMKVFTEWWKQHGDQVKKVAEVVWKFVQMVIHVYWTLIMAELKIGLALLKAVWTFAWGFIKDLVKLVWDEIAGVIKFWVHLIMNIIAVVLDLITGKWGKAWKDLKKLAGDALHDVISLIKNVTSDFGNLLWDAGKNLIQGLINGIKSMAGGVWDAIKGIAGNISGFFPHSPAKHGPLSGSGDPLLSGQQLAARIAAGMLAGAPGVSAAATALAAAGMLPSGAPIPLQPTTAQRREAKKLQTKATSADKRESRYEREEKQWMAKYRKYVAEARSHKQHARYDRAAEHALAEAQRYAQQAAQQKQLAASLRGRANRLLHPVQNLPHMPRLNALAAARPEYWASQAAVASLRALQQSTAASWSAGGIGAGLGSAPSQGVVVQHVVNVNVEGSVRSDRDLLAMIQSGLMRNRLAVTLPAGR</sequence>
<dbReference type="AlphaFoldDB" id="A0A3M2MF09"/>